<evidence type="ECO:0000313" key="3">
    <source>
        <dbReference type="Proteomes" id="UP000238701"/>
    </source>
</evidence>
<accession>A0A2U3KR36</accession>
<dbReference type="Proteomes" id="UP000238701">
    <property type="component" value="Unassembled WGS sequence"/>
</dbReference>
<reference evidence="3" key="1">
    <citation type="submission" date="2018-02" db="EMBL/GenBank/DDBJ databases">
        <authorList>
            <person name="Hausmann B."/>
        </authorList>
    </citation>
    <scope>NUCLEOTIDE SEQUENCE [LARGE SCALE GENOMIC DNA]</scope>
    <source>
        <strain evidence="3">Peat soil MAG SbA1</strain>
    </source>
</reference>
<dbReference type="OrthoDB" id="9793216at2"/>
<proteinExistence type="predicted"/>
<dbReference type="Gene3D" id="1.20.120.450">
    <property type="entry name" value="dinb family like domain"/>
    <property type="match status" value="1"/>
</dbReference>
<dbReference type="InterPro" id="IPR034660">
    <property type="entry name" value="DinB/YfiT-like"/>
</dbReference>
<dbReference type="AlphaFoldDB" id="A0A2U3KR36"/>
<dbReference type="EMBL" id="OMOD01000136">
    <property type="protein sequence ID" value="SPF42104.1"/>
    <property type="molecule type" value="Genomic_DNA"/>
</dbReference>
<dbReference type="SUPFAM" id="SSF109854">
    <property type="entry name" value="DinB/YfiT-like putative metalloenzymes"/>
    <property type="match status" value="1"/>
</dbReference>
<name>A0A2U3KR36_9BACT</name>
<dbReference type="Pfam" id="PF12867">
    <property type="entry name" value="DinB_2"/>
    <property type="match status" value="1"/>
</dbReference>
<organism evidence="2 3">
    <name type="scientific">Candidatus Sulfotelmatobacter kueseliae</name>
    <dbReference type="NCBI Taxonomy" id="2042962"/>
    <lineage>
        <taxon>Bacteria</taxon>
        <taxon>Pseudomonadati</taxon>
        <taxon>Acidobacteriota</taxon>
        <taxon>Terriglobia</taxon>
        <taxon>Terriglobales</taxon>
        <taxon>Candidatus Korobacteraceae</taxon>
        <taxon>Candidatus Sulfotelmatobacter</taxon>
    </lineage>
</organism>
<evidence type="ECO:0000313" key="2">
    <source>
        <dbReference type="EMBL" id="SPF42104.1"/>
    </source>
</evidence>
<feature type="domain" description="DinB-like" evidence="1">
    <location>
        <begin position="42"/>
        <end position="176"/>
    </location>
</feature>
<protein>
    <recommendedName>
        <fullName evidence="1">DinB-like domain-containing protein</fullName>
    </recommendedName>
</protein>
<dbReference type="InterPro" id="IPR024775">
    <property type="entry name" value="DinB-like"/>
</dbReference>
<sequence>MLEPAVVTPAGLTIARPEPGEYAPYYEGYISLITGCDILATLDGQRRQMMLLLSGRDESDGDIRYAPDKWSAKEVLGHVCDAERIFAYRALRISRGDRTPIEGFEQDDYVKNGPFARAPLAEIIEDYIAVRRATLTLLRNLDEEAWARRGVANKNEITVRALAYIIAGHELHHRRILEGKYFSRR</sequence>
<gene>
    <name evidence="2" type="ORF">SBA1_420024</name>
</gene>
<evidence type="ECO:0000259" key="1">
    <source>
        <dbReference type="Pfam" id="PF12867"/>
    </source>
</evidence>